<protein>
    <recommendedName>
        <fullName evidence="6 7">Large ribosomal subunit protein uL3</fullName>
    </recommendedName>
</protein>
<keyword evidence="4 7" id="KW-0689">Ribosomal protein</keyword>
<dbReference type="HOGENOM" id="CLU_044142_4_1_14"/>
<dbReference type="InterPro" id="IPR019926">
    <property type="entry name" value="Ribosomal_uL3_CS"/>
</dbReference>
<dbReference type="RefSeq" id="WP_012359059.1">
    <property type="nucleotide sequence ID" value="NC_021236.1"/>
</dbReference>
<dbReference type="PROSITE" id="PS00474">
    <property type="entry name" value="RIBOSOMAL_L3"/>
    <property type="match status" value="1"/>
</dbReference>
<dbReference type="InterPro" id="IPR019927">
    <property type="entry name" value="Ribosomal_uL3_bac/org-type"/>
</dbReference>
<proteinExistence type="inferred from homology"/>
<dbReference type="GO" id="GO:0003735">
    <property type="term" value="F:structural constituent of ribosome"/>
    <property type="evidence" value="ECO:0007669"/>
    <property type="project" value="UniProtKB-UniRule"/>
</dbReference>
<dbReference type="OrthoDB" id="9806135at2"/>
<evidence type="ECO:0000256" key="1">
    <source>
        <dbReference type="ARBA" id="ARBA00006540"/>
    </source>
</evidence>
<evidence type="ECO:0000313" key="12">
    <source>
        <dbReference type="Proteomes" id="UP000013941"/>
    </source>
</evidence>
<evidence type="ECO:0000256" key="6">
    <source>
        <dbReference type="ARBA" id="ARBA00035243"/>
    </source>
</evidence>
<keyword evidence="5 7" id="KW-0687">Ribonucleoprotein</keyword>
<dbReference type="GO" id="GO:0022625">
    <property type="term" value="C:cytosolic large ribosomal subunit"/>
    <property type="evidence" value="ECO:0007669"/>
    <property type="project" value="TreeGrafter"/>
</dbReference>
<evidence type="ECO:0000256" key="3">
    <source>
        <dbReference type="ARBA" id="ARBA00022884"/>
    </source>
</evidence>
<dbReference type="PANTHER" id="PTHR11229">
    <property type="entry name" value="50S RIBOSOMAL PROTEIN L3"/>
    <property type="match status" value="1"/>
</dbReference>
<evidence type="ECO:0000256" key="2">
    <source>
        <dbReference type="ARBA" id="ARBA00022730"/>
    </source>
</evidence>
<dbReference type="HAMAP" id="MF_01325_B">
    <property type="entry name" value="Ribosomal_uL3_B"/>
    <property type="match status" value="1"/>
</dbReference>
<dbReference type="FunFam" id="3.30.160.810:FF:000001">
    <property type="entry name" value="50S ribosomal protein L3"/>
    <property type="match status" value="1"/>
</dbReference>
<name>R4S0M1_PHYAS</name>
<dbReference type="InterPro" id="IPR009000">
    <property type="entry name" value="Transl_B-barrel_sf"/>
</dbReference>
<evidence type="ECO:0000256" key="4">
    <source>
        <dbReference type="ARBA" id="ARBA00022980"/>
    </source>
</evidence>
<keyword evidence="12" id="KW-1185">Reference proteome</keyword>
<organism evidence="11 12">
    <name type="scientific">Strawberry lethal yellows phytoplasma (CPA) str. NZSb11</name>
    <dbReference type="NCBI Taxonomy" id="980422"/>
    <lineage>
        <taxon>Bacteria</taxon>
        <taxon>Bacillati</taxon>
        <taxon>Mycoplasmatota</taxon>
        <taxon>Mollicutes</taxon>
        <taxon>Acholeplasmatales</taxon>
        <taxon>Acholeplasmataceae</taxon>
        <taxon>Candidatus Phytoplasma</taxon>
        <taxon>16SrXII (Stolbur group)</taxon>
    </lineage>
</organism>
<keyword evidence="3 7" id="KW-0694">RNA-binding</keyword>
<evidence type="ECO:0000256" key="5">
    <source>
        <dbReference type="ARBA" id="ARBA00023274"/>
    </source>
</evidence>
<dbReference type="SMR" id="R4S0M1"/>
<dbReference type="SUPFAM" id="SSF50447">
    <property type="entry name" value="Translation proteins"/>
    <property type="match status" value="1"/>
</dbReference>
<evidence type="ECO:0000256" key="8">
    <source>
        <dbReference type="RuleBase" id="RU003905"/>
    </source>
</evidence>
<comment type="function">
    <text evidence="7 9">One of the primary rRNA binding proteins, it binds directly near the 3'-end of the 23S rRNA, where it nucleates assembly of the 50S subunit.</text>
</comment>
<comment type="similarity">
    <text evidence="1 7 8">Belongs to the universal ribosomal protein uL3 family.</text>
</comment>
<dbReference type="EMBL" id="CP002548">
    <property type="protein sequence ID" value="AGL90308.1"/>
    <property type="molecule type" value="Genomic_DNA"/>
</dbReference>
<dbReference type="Gene3D" id="2.40.30.10">
    <property type="entry name" value="Translation factors"/>
    <property type="match status" value="1"/>
</dbReference>
<reference evidence="11 12" key="1">
    <citation type="journal article" date="2013" name="BMC Genomics">
        <title>Comparison of the complete genome sequence of two closely related isolates of 'Candidatus Phytoplasma australiense' reveals genome plasticity.</title>
        <authorList>
            <person name="Andersen M.T."/>
            <person name="Liefting L.W."/>
            <person name="Havukkala I."/>
            <person name="Beever R.E."/>
        </authorList>
    </citation>
    <scope>NUCLEOTIDE SEQUENCE [LARGE SCALE GENOMIC DNA]</scope>
    <source>
        <strain evidence="11 12">NZSb11</strain>
    </source>
</reference>
<dbReference type="InterPro" id="IPR000597">
    <property type="entry name" value="Ribosomal_uL3"/>
</dbReference>
<feature type="region of interest" description="Disordered" evidence="10">
    <location>
        <begin position="131"/>
        <end position="165"/>
    </location>
</feature>
<dbReference type="GO" id="GO:0019843">
    <property type="term" value="F:rRNA binding"/>
    <property type="evidence" value="ECO:0007669"/>
    <property type="project" value="UniProtKB-UniRule"/>
</dbReference>
<dbReference type="Pfam" id="PF00297">
    <property type="entry name" value="Ribosomal_L3"/>
    <property type="match status" value="1"/>
</dbReference>
<dbReference type="AlphaFoldDB" id="R4S0M1"/>
<sequence length="221" mass="24012">MAQGILGKKIGMTQMFNEQGEIIPITIVDVSANVVLQQKNVAIDGYNATQIGFDDKKDKITTKPMLGHFKKAKTTPKRFIKEIIFKKENISSLSALAVGDQVSCDLFQVGDLVDVTGTSKGKGFAGVIKRHNQSRGPETHGSRHHRRPGSMGPIKGKIKGKKLPGQMGHQTVTIQNLVLFSVDNQKNLFLIKGSVPGPNKGFVVIKSAVKKLSKEQANAKI</sequence>
<accession>R4S0M1</accession>
<comment type="subunit">
    <text evidence="7 9">Part of the 50S ribosomal subunit. Forms a cluster with proteins L14 and L19.</text>
</comment>
<dbReference type="FunFam" id="2.40.30.10:FF:000004">
    <property type="entry name" value="50S ribosomal protein L3"/>
    <property type="match status" value="1"/>
</dbReference>
<dbReference type="Gene3D" id="3.30.160.810">
    <property type="match status" value="1"/>
</dbReference>
<evidence type="ECO:0000256" key="7">
    <source>
        <dbReference type="HAMAP-Rule" id="MF_01325"/>
    </source>
</evidence>
<evidence type="ECO:0000256" key="10">
    <source>
        <dbReference type="SAM" id="MobiDB-lite"/>
    </source>
</evidence>
<keyword evidence="2 7" id="KW-0699">rRNA-binding</keyword>
<dbReference type="NCBIfam" id="TIGR03625">
    <property type="entry name" value="L3_bact"/>
    <property type="match status" value="1"/>
</dbReference>
<dbReference type="GO" id="GO:0006412">
    <property type="term" value="P:translation"/>
    <property type="evidence" value="ECO:0007669"/>
    <property type="project" value="UniProtKB-UniRule"/>
</dbReference>
<evidence type="ECO:0000313" key="11">
    <source>
        <dbReference type="EMBL" id="AGL90308.1"/>
    </source>
</evidence>
<evidence type="ECO:0000256" key="9">
    <source>
        <dbReference type="RuleBase" id="RU003906"/>
    </source>
</evidence>
<dbReference type="PANTHER" id="PTHR11229:SF16">
    <property type="entry name" value="LARGE RIBOSOMAL SUBUNIT PROTEIN UL3C"/>
    <property type="match status" value="1"/>
</dbReference>
<dbReference type="Proteomes" id="UP000013941">
    <property type="component" value="Chromosome"/>
</dbReference>
<gene>
    <name evidence="7 11" type="primary">rplC</name>
    <name evidence="11" type="ORF">SLY_0388</name>
</gene>
<dbReference type="KEGG" id="nzs:SLY_0388"/>
<dbReference type="PATRIC" id="fig|980422.3.peg.362"/>